<evidence type="ECO:0000313" key="2">
    <source>
        <dbReference type="EMBL" id="MBD7951692.1"/>
    </source>
</evidence>
<feature type="region of interest" description="Disordered" evidence="1">
    <location>
        <begin position="1"/>
        <end position="49"/>
    </location>
</feature>
<accession>A0ABR8RV64</accession>
<evidence type="ECO:0000313" key="3">
    <source>
        <dbReference type="Proteomes" id="UP000641803"/>
    </source>
</evidence>
<comment type="caution">
    <text evidence="2">The sequence shown here is derived from an EMBL/GenBank/DDBJ whole genome shotgun (WGS) entry which is preliminary data.</text>
</comment>
<sequence length="49" mass="4882">MTEHSHLPAGPDDLGTAPAGSPRTGSPGSPAVPRLVVRTTRLPDGLPAA</sequence>
<organism evidence="2 3">
    <name type="scientific">Oerskovia rustica</name>
    <dbReference type="NCBI Taxonomy" id="2762237"/>
    <lineage>
        <taxon>Bacteria</taxon>
        <taxon>Bacillati</taxon>
        <taxon>Actinomycetota</taxon>
        <taxon>Actinomycetes</taxon>
        <taxon>Micrococcales</taxon>
        <taxon>Cellulomonadaceae</taxon>
        <taxon>Oerskovia</taxon>
    </lineage>
</organism>
<reference evidence="2 3" key="1">
    <citation type="submission" date="2020-08" db="EMBL/GenBank/DDBJ databases">
        <title>A Genomic Blueprint of the Chicken Gut Microbiome.</title>
        <authorList>
            <person name="Gilroy R."/>
            <person name="Ravi A."/>
            <person name="Getino M."/>
            <person name="Pursley I."/>
            <person name="Horton D.L."/>
            <person name="Alikhan N.-F."/>
            <person name="Baker D."/>
            <person name="Gharbi K."/>
            <person name="Hall N."/>
            <person name="Watson M."/>
            <person name="Adriaenssens E.M."/>
            <person name="Foster-Nyarko E."/>
            <person name="Jarju S."/>
            <person name="Secka A."/>
            <person name="Antonio M."/>
            <person name="Oren A."/>
            <person name="Chaudhuri R."/>
            <person name="La Ragione R.M."/>
            <person name="Hildebrand F."/>
            <person name="Pallen M.J."/>
        </authorList>
    </citation>
    <scope>NUCLEOTIDE SEQUENCE [LARGE SCALE GENOMIC DNA]</scope>
    <source>
        <strain evidence="2 3">Sa4CUA1</strain>
    </source>
</reference>
<gene>
    <name evidence="2" type="ORF">H9652_14910</name>
</gene>
<name>A0ABR8RV64_9CELL</name>
<feature type="non-terminal residue" evidence="2">
    <location>
        <position position="49"/>
    </location>
</feature>
<dbReference type="Proteomes" id="UP000641803">
    <property type="component" value="Unassembled WGS sequence"/>
</dbReference>
<proteinExistence type="predicted"/>
<evidence type="ECO:0000256" key="1">
    <source>
        <dbReference type="SAM" id="MobiDB-lite"/>
    </source>
</evidence>
<dbReference type="EMBL" id="JACSQQ010000028">
    <property type="protein sequence ID" value="MBD7951692.1"/>
    <property type="molecule type" value="Genomic_DNA"/>
</dbReference>
<protein>
    <submittedName>
        <fullName evidence="2">Uncharacterized protein</fullName>
    </submittedName>
</protein>
<keyword evidence="3" id="KW-1185">Reference proteome</keyword>